<feature type="transmembrane region" description="Helical" evidence="1">
    <location>
        <begin position="56"/>
        <end position="82"/>
    </location>
</feature>
<organism evidence="3 4">
    <name type="scientific">Mycobacterium branderi</name>
    <dbReference type="NCBI Taxonomy" id="43348"/>
    <lineage>
        <taxon>Bacteria</taxon>
        <taxon>Bacillati</taxon>
        <taxon>Actinomycetota</taxon>
        <taxon>Actinomycetes</taxon>
        <taxon>Mycobacteriales</taxon>
        <taxon>Mycobacteriaceae</taxon>
        <taxon>Mycobacterium</taxon>
    </lineage>
</organism>
<dbReference type="Proteomes" id="UP000192441">
    <property type="component" value="Unassembled WGS sequence"/>
</dbReference>
<dbReference type="EMBL" id="AP022606">
    <property type="protein sequence ID" value="BBZ14271.1"/>
    <property type="molecule type" value="Genomic_DNA"/>
</dbReference>
<keyword evidence="1" id="KW-1133">Transmembrane helix</keyword>
<dbReference type="Proteomes" id="UP000467379">
    <property type="component" value="Chromosome"/>
</dbReference>
<feature type="transmembrane region" description="Helical" evidence="1">
    <location>
        <begin position="89"/>
        <end position="108"/>
    </location>
</feature>
<dbReference type="EMBL" id="MVHM01000010">
    <property type="protein sequence ID" value="ORA36162.1"/>
    <property type="molecule type" value="Genomic_DNA"/>
</dbReference>
<evidence type="ECO:0000313" key="5">
    <source>
        <dbReference type="Proteomes" id="UP000467379"/>
    </source>
</evidence>
<evidence type="ECO:0000256" key="1">
    <source>
        <dbReference type="SAM" id="Phobius"/>
    </source>
</evidence>
<keyword evidence="1" id="KW-0472">Membrane</keyword>
<proteinExistence type="predicted"/>
<evidence type="ECO:0000313" key="3">
    <source>
        <dbReference type="EMBL" id="ORA36162.1"/>
    </source>
</evidence>
<evidence type="ECO:0000313" key="4">
    <source>
        <dbReference type="Proteomes" id="UP000192441"/>
    </source>
</evidence>
<dbReference type="AlphaFoldDB" id="A0A7I7WCJ8"/>
<evidence type="ECO:0000313" key="2">
    <source>
        <dbReference type="EMBL" id="BBZ14271.1"/>
    </source>
</evidence>
<accession>A0A7I7WCJ8</accession>
<keyword evidence="5" id="KW-1185">Reference proteome</keyword>
<dbReference type="OrthoDB" id="4557906at2"/>
<sequence>MGVVARLWERSRLLQILRLGGWVAFDLPRTVTALGGALLLGIVATHVYVLSRETGLPIYFVVYATLLIAGCLLAAGVMWLALNSRVLQGGWLLGDLVSVVYLGLYLISRATSLPGLMALSGRWDVAPATFAAAFALGFVAVHFSVLLGINVAYPQRQNWRD</sequence>
<name>A0A7I7WCJ8_9MYCO</name>
<reference evidence="3 4" key="1">
    <citation type="submission" date="2016-12" db="EMBL/GenBank/DDBJ databases">
        <title>The new phylogeny of genus Mycobacterium.</title>
        <authorList>
            <person name="Tortoli E."/>
            <person name="Trovato A."/>
            <person name="Cirillo D.M."/>
        </authorList>
    </citation>
    <scope>NUCLEOTIDE SEQUENCE [LARGE SCALE GENOMIC DNA]</scope>
    <source>
        <strain evidence="3 4">DSM 44624</strain>
    </source>
</reference>
<feature type="transmembrane region" description="Helical" evidence="1">
    <location>
        <begin position="31"/>
        <end position="50"/>
    </location>
</feature>
<reference evidence="2" key="3">
    <citation type="submission" date="2020-02" db="EMBL/GenBank/DDBJ databases">
        <authorList>
            <person name="Matsumoto Y."/>
            <person name="Kinjo T."/>
            <person name="Motooka D."/>
            <person name="Nabeya D."/>
            <person name="Jung N."/>
            <person name="Uechi K."/>
            <person name="Horii T."/>
            <person name="Iida T."/>
            <person name="Fujita J."/>
            <person name="Nakamura S."/>
        </authorList>
    </citation>
    <scope>NUCLEOTIDE SEQUENCE</scope>
    <source>
        <strain evidence="2">JCM 12687</strain>
    </source>
</reference>
<keyword evidence="1" id="KW-0812">Transmembrane</keyword>
<dbReference type="RefSeq" id="WP_083132478.1">
    <property type="nucleotide sequence ID" value="NZ_AP022606.1"/>
</dbReference>
<reference evidence="2 5" key="2">
    <citation type="journal article" date="2019" name="Emerg. Microbes Infect.">
        <title>Comprehensive subspecies identification of 175 nontuberculous mycobacteria species based on 7547 genomic profiles.</title>
        <authorList>
            <person name="Matsumoto Y."/>
            <person name="Kinjo T."/>
            <person name="Motooka D."/>
            <person name="Nabeya D."/>
            <person name="Jung N."/>
            <person name="Uechi K."/>
            <person name="Horii T."/>
            <person name="Iida T."/>
            <person name="Fujita J."/>
            <person name="Nakamura S."/>
        </authorList>
    </citation>
    <scope>NUCLEOTIDE SEQUENCE [LARGE SCALE GENOMIC DNA]</scope>
    <source>
        <strain evidence="2 5">JCM 12687</strain>
    </source>
</reference>
<gene>
    <name evidence="3" type="ORF">BST20_16565</name>
    <name evidence="2" type="ORF">MBRA_44660</name>
</gene>
<feature type="transmembrane region" description="Helical" evidence="1">
    <location>
        <begin position="128"/>
        <end position="153"/>
    </location>
</feature>
<protein>
    <submittedName>
        <fullName evidence="3">Oxidoreductase</fullName>
    </submittedName>
</protein>